<sequence>MNRARALVVGGFLALAVSGCATAIENSIVFQPRKYPTGDWAPTPGIEDVWIESSDGVRLNGWLARAERPQAVVLYTHGNGGNITTRREVLRLFRDQLGASVMVFDYRGYGKSGGAPTETGVLDDARAARRYLAAACGVRESDVVLVGHSLGGGVAVDLAAADGARGLILEGTFTSLPDVAASHVPLLPVRAVMQSKLNSVDKIRNYRGPLFQVHGDADRIVPYSLGQKLFAAANEPKQFMTIPGGGHSDPPTPEYVAALKQFLATLP</sequence>
<dbReference type="InterPro" id="IPR022742">
    <property type="entry name" value="Hydrolase_4"/>
</dbReference>
<dbReference type="PANTHER" id="PTHR12277">
    <property type="entry name" value="ALPHA/BETA HYDROLASE DOMAIN-CONTAINING PROTEIN"/>
    <property type="match status" value="1"/>
</dbReference>
<evidence type="ECO:0000313" key="3">
    <source>
        <dbReference type="EMBL" id="MBP3956623.1"/>
    </source>
</evidence>
<keyword evidence="1" id="KW-0732">Signal</keyword>
<dbReference type="GO" id="GO:0016787">
    <property type="term" value="F:hydrolase activity"/>
    <property type="evidence" value="ECO:0007669"/>
    <property type="project" value="UniProtKB-KW"/>
</dbReference>
<dbReference type="Proteomes" id="UP000676565">
    <property type="component" value="Unassembled WGS sequence"/>
</dbReference>
<dbReference type="PROSITE" id="PS51257">
    <property type="entry name" value="PROKAR_LIPOPROTEIN"/>
    <property type="match status" value="1"/>
</dbReference>
<dbReference type="SUPFAM" id="SSF53474">
    <property type="entry name" value="alpha/beta-Hydrolases"/>
    <property type="match status" value="1"/>
</dbReference>
<feature type="signal peptide" evidence="1">
    <location>
        <begin position="1"/>
        <end position="23"/>
    </location>
</feature>
<proteinExistence type="predicted"/>
<feature type="chain" id="PRO_5047408561" evidence="1">
    <location>
        <begin position="24"/>
        <end position="267"/>
    </location>
</feature>
<keyword evidence="3" id="KW-0378">Hydrolase</keyword>
<evidence type="ECO:0000256" key="1">
    <source>
        <dbReference type="SAM" id="SignalP"/>
    </source>
</evidence>
<dbReference type="InterPro" id="IPR029058">
    <property type="entry name" value="AB_hydrolase_fold"/>
</dbReference>
<accession>A0ABS5BUQ0</accession>
<protein>
    <submittedName>
        <fullName evidence="3">Alpha/beta hydrolase</fullName>
    </submittedName>
</protein>
<evidence type="ECO:0000259" key="2">
    <source>
        <dbReference type="Pfam" id="PF12146"/>
    </source>
</evidence>
<dbReference type="Gene3D" id="3.40.50.1820">
    <property type="entry name" value="alpha/beta hydrolase"/>
    <property type="match status" value="1"/>
</dbReference>
<organism evidence="3 4">
    <name type="scientific">Gemmata palustris</name>
    <dbReference type="NCBI Taxonomy" id="2822762"/>
    <lineage>
        <taxon>Bacteria</taxon>
        <taxon>Pseudomonadati</taxon>
        <taxon>Planctomycetota</taxon>
        <taxon>Planctomycetia</taxon>
        <taxon>Gemmatales</taxon>
        <taxon>Gemmataceae</taxon>
        <taxon>Gemmata</taxon>
    </lineage>
</organism>
<evidence type="ECO:0000313" key="4">
    <source>
        <dbReference type="Proteomes" id="UP000676565"/>
    </source>
</evidence>
<dbReference type="EMBL" id="JAGKQQ010000001">
    <property type="protein sequence ID" value="MBP3956623.1"/>
    <property type="molecule type" value="Genomic_DNA"/>
</dbReference>
<reference evidence="3 4" key="1">
    <citation type="submission" date="2021-04" db="EMBL/GenBank/DDBJ databases">
        <authorList>
            <person name="Ivanova A."/>
        </authorList>
    </citation>
    <scope>NUCLEOTIDE SEQUENCE [LARGE SCALE GENOMIC DNA]</scope>
    <source>
        <strain evidence="3 4">G18</strain>
    </source>
</reference>
<name>A0ABS5BUQ0_9BACT</name>
<gene>
    <name evidence="3" type="ORF">J8F10_15220</name>
</gene>
<dbReference type="RefSeq" id="WP_210654917.1">
    <property type="nucleotide sequence ID" value="NZ_JAGKQQ010000001.1"/>
</dbReference>
<dbReference type="PANTHER" id="PTHR12277:SF81">
    <property type="entry name" value="PROTEIN ABHD13"/>
    <property type="match status" value="1"/>
</dbReference>
<feature type="domain" description="Serine aminopeptidase S33" evidence="2">
    <location>
        <begin position="68"/>
        <end position="178"/>
    </location>
</feature>
<keyword evidence="4" id="KW-1185">Reference proteome</keyword>
<dbReference type="Pfam" id="PF12146">
    <property type="entry name" value="Hydrolase_4"/>
    <property type="match status" value="1"/>
</dbReference>
<comment type="caution">
    <text evidence="3">The sequence shown here is derived from an EMBL/GenBank/DDBJ whole genome shotgun (WGS) entry which is preliminary data.</text>
</comment>